<feature type="transmembrane region" description="Helical" evidence="8">
    <location>
        <begin position="219"/>
        <end position="238"/>
    </location>
</feature>
<name>A0A6A3A6L5_HIBSY</name>
<dbReference type="AlphaFoldDB" id="A0A6A3A6L5"/>
<dbReference type="Pfam" id="PF06699">
    <property type="entry name" value="PIG-F"/>
    <property type="match status" value="1"/>
</dbReference>
<dbReference type="Proteomes" id="UP000436088">
    <property type="component" value="Unassembled WGS sequence"/>
</dbReference>
<feature type="transmembrane region" description="Helical" evidence="8">
    <location>
        <begin position="310"/>
        <end position="331"/>
    </location>
</feature>
<organism evidence="9 10">
    <name type="scientific">Hibiscus syriacus</name>
    <name type="common">Rose of Sharon</name>
    <dbReference type="NCBI Taxonomy" id="106335"/>
    <lineage>
        <taxon>Eukaryota</taxon>
        <taxon>Viridiplantae</taxon>
        <taxon>Streptophyta</taxon>
        <taxon>Embryophyta</taxon>
        <taxon>Tracheophyta</taxon>
        <taxon>Spermatophyta</taxon>
        <taxon>Magnoliopsida</taxon>
        <taxon>eudicotyledons</taxon>
        <taxon>Gunneridae</taxon>
        <taxon>Pentapetalae</taxon>
        <taxon>rosids</taxon>
        <taxon>malvids</taxon>
        <taxon>Malvales</taxon>
        <taxon>Malvaceae</taxon>
        <taxon>Malvoideae</taxon>
        <taxon>Hibiscus</taxon>
    </lineage>
</organism>
<evidence type="ECO:0000256" key="7">
    <source>
        <dbReference type="ARBA" id="ARBA00023136"/>
    </source>
</evidence>
<dbReference type="InterPro" id="IPR009580">
    <property type="entry name" value="GPI_biosynthesis_protein_Pig-F"/>
</dbReference>
<evidence type="ECO:0000256" key="2">
    <source>
        <dbReference type="ARBA" id="ARBA00004687"/>
    </source>
</evidence>
<evidence type="ECO:0000313" key="9">
    <source>
        <dbReference type="EMBL" id="KAE8699377.1"/>
    </source>
</evidence>
<feature type="transmembrane region" description="Helical" evidence="8">
    <location>
        <begin position="175"/>
        <end position="199"/>
    </location>
</feature>
<feature type="transmembrane region" description="Helical" evidence="8">
    <location>
        <begin position="351"/>
        <end position="370"/>
    </location>
</feature>
<keyword evidence="5" id="KW-0256">Endoplasmic reticulum</keyword>
<dbReference type="UniPathway" id="UPA00196"/>
<keyword evidence="7 8" id="KW-0472">Membrane</keyword>
<evidence type="ECO:0000256" key="4">
    <source>
        <dbReference type="ARBA" id="ARBA00022692"/>
    </source>
</evidence>
<reference evidence="9" key="1">
    <citation type="submission" date="2019-09" db="EMBL/GenBank/DDBJ databases">
        <title>Draft genome information of white flower Hibiscus syriacus.</title>
        <authorList>
            <person name="Kim Y.-M."/>
        </authorList>
    </citation>
    <scope>NUCLEOTIDE SEQUENCE [LARGE SCALE GENOMIC DNA]</scope>
    <source>
        <strain evidence="9">YM2019G1</strain>
    </source>
</reference>
<sequence>METYMYVADVVCSIIDCGQGTCQPSNASLLGFDCLCKPGWKKIPIGPFTFPSCLIPNCTIDFHCGKGSPSPPPPPAFLPPTANQTSQCDLVWCGDGECVSNGTGHICQCHQGSENLFNSSGLACFKPCYLGADCQGLNLSVNPPQQPPPPPPLSSNSPASYDNGLKGVPSCSGTLCGLTLIAVVAACLTVQFAVFWGMAWSDSLKVNVYSINLISDPTATLRLIWAIEFPVVILLFSCCRQKPENCSYLKAISRGLLELPVGALLNALGALALGAPVGLHKYFERTISWSLLMSSLTVCNINWRTRPKGPLDFMLCLPAHGAVIGAWFGTWPMPLDWERPWQVGGYFHWRYALWGEALLMLLFAVLGFVVKLLQLKGFSPVESRKTLTSVETVSSVIDVITRDFNECYDLGAYGELGT</sequence>
<dbReference type="GO" id="GO:0006506">
    <property type="term" value="P:GPI anchor biosynthetic process"/>
    <property type="evidence" value="ECO:0007669"/>
    <property type="project" value="UniProtKB-UniPathway"/>
</dbReference>
<dbReference type="PANTHER" id="PTHR33881:SF17">
    <property type="entry name" value="EGF-LIKE DOMAIN-CONTAINING PROTEIN"/>
    <property type="match status" value="1"/>
</dbReference>
<evidence type="ECO:0000256" key="5">
    <source>
        <dbReference type="ARBA" id="ARBA00022824"/>
    </source>
</evidence>
<keyword evidence="4 8" id="KW-0812">Transmembrane</keyword>
<protein>
    <submittedName>
        <fullName evidence="9">Formin-like protein 13-like</fullName>
    </submittedName>
</protein>
<evidence type="ECO:0000256" key="6">
    <source>
        <dbReference type="ARBA" id="ARBA00022989"/>
    </source>
</evidence>
<evidence type="ECO:0000256" key="1">
    <source>
        <dbReference type="ARBA" id="ARBA00004477"/>
    </source>
</evidence>
<proteinExistence type="predicted"/>
<dbReference type="PANTHER" id="PTHR33881">
    <property type="entry name" value="NEUROGENIC LOCUS NOTCH-LIKE PROTEIN"/>
    <property type="match status" value="1"/>
</dbReference>
<accession>A0A6A3A6L5</accession>
<dbReference type="EMBL" id="VEPZ02001039">
    <property type="protein sequence ID" value="KAE8699377.1"/>
    <property type="molecule type" value="Genomic_DNA"/>
</dbReference>
<comment type="caution">
    <text evidence="9">The sequence shown here is derived from an EMBL/GenBank/DDBJ whole genome shotgun (WGS) entry which is preliminary data.</text>
</comment>
<keyword evidence="6 8" id="KW-1133">Transmembrane helix</keyword>
<comment type="subcellular location">
    <subcellularLocation>
        <location evidence="1">Endoplasmic reticulum membrane</location>
        <topology evidence="1">Multi-pass membrane protein</topology>
    </subcellularLocation>
</comment>
<comment type="pathway">
    <text evidence="2">Glycolipid biosynthesis; glycosylphosphatidylinositol-anchor biosynthesis.</text>
</comment>
<evidence type="ECO:0000256" key="3">
    <source>
        <dbReference type="ARBA" id="ARBA00022502"/>
    </source>
</evidence>
<gene>
    <name evidence="9" type="ORF">F3Y22_tig00110579pilonHSYRG00030</name>
</gene>
<evidence type="ECO:0000256" key="8">
    <source>
        <dbReference type="SAM" id="Phobius"/>
    </source>
</evidence>
<dbReference type="GO" id="GO:0005789">
    <property type="term" value="C:endoplasmic reticulum membrane"/>
    <property type="evidence" value="ECO:0007669"/>
    <property type="project" value="UniProtKB-SubCell"/>
</dbReference>
<keyword evidence="3" id="KW-0337">GPI-anchor biosynthesis</keyword>
<keyword evidence="10" id="KW-1185">Reference proteome</keyword>
<evidence type="ECO:0000313" key="10">
    <source>
        <dbReference type="Proteomes" id="UP000436088"/>
    </source>
</evidence>